<organism evidence="4 5">
    <name type="scientific">Roseateles depolymerans</name>
    <dbReference type="NCBI Taxonomy" id="76731"/>
    <lineage>
        <taxon>Bacteria</taxon>
        <taxon>Pseudomonadati</taxon>
        <taxon>Pseudomonadota</taxon>
        <taxon>Betaproteobacteria</taxon>
        <taxon>Burkholderiales</taxon>
        <taxon>Sphaerotilaceae</taxon>
        <taxon>Roseateles</taxon>
    </lineage>
</organism>
<dbReference type="PANTHER" id="PTHR43037">
    <property type="entry name" value="UNNAMED PRODUCT-RELATED"/>
    <property type="match status" value="1"/>
</dbReference>
<evidence type="ECO:0000313" key="5">
    <source>
        <dbReference type="Proteomes" id="UP000249633"/>
    </source>
</evidence>
<dbReference type="PANTHER" id="PTHR43037:SF1">
    <property type="entry name" value="BLL1128 PROTEIN"/>
    <property type="match status" value="1"/>
</dbReference>
<reference evidence="4 5" key="1">
    <citation type="submission" date="2017-08" db="EMBL/GenBank/DDBJ databases">
        <title>Infants hospitalized years apart are colonized by the same room-sourced microbial strains.</title>
        <authorList>
            <person name="Brooks B."/>
            <person name="Olm M.R."/>
            <person name="Firek B.A."/>
            <person name="Baker R."/>
            <person name="Thomas B.C."/>
            <person name="Morowitz M.J."/>
            <person name="Banfield J.F."/>
        </authorList>
    </citation>
    <scope>NUCLEOTIDE SEQUENCE [LARGE SCALE GENOMIC DNA]</scope>
    <source>
        <strain evidence="4">S2_012_000_R2_81</strain>
    </source>
</reference>
<dbReference type="Gene3D" id="3.40.50.1820">
    <property type="entry name" value="alpha/beta hydrolase"/>
    <property type="match status" value="1"/>
</dbReference>
<dbReference type="SUPFAM" id="SSF53474">
    <property type="entry name" value="alpha/beta-Hydrolases"/>
    <property type="match status" value="1"/>
</dbReference>
<evidence type="ECO:0000259" key="3">
    <source>
        <dbReference type="Pfam" id="PF01738"/>
    </source>
</evidence>
<dbReference type="Proteomes" id="UP000249633">
    <property type="component" value="Unassembled WGS sequence"/>
</dbReference>
<evidence type="ECO:0000313" key="4">
    <source>
        <dbReference type="EMBL" id="PZP32005.1"/>
    </source>
</evidence>
<feature type="domain" description="Dienelactone hydrolase" evidence="3">
    <location>
        <begin position="236"/>
        <end position="339"/>
    </location>
</feature>
<feature type="compositionally biased region" description="Low complexity" evidence="2">
    <location>
        <begin position="1"/>
        <end position="34"/>
    </location>
</feature>
<dbReference type="AlphaFoldDB" id="A0A2W5DJD1"/>
<proteinExistence type="predicted"/>
<name>A0A2W5DJD1_9BURK</name>
<protein>
    <recommendedName>
        <fullName evidence="3">Dienelactone hydrolase domain-containing protein</fullName>
    </recommendedName>
</protein>
<keyword evidence="1" id="KW-0732">Signal</keyword>
<dbReference type="EMBL" id="QFOD01000009">
    <property type="protein sequence ID" value="PZP32005.1"/>
    <property type="molecule type" value="Genomic_DNA"/>
</dbReference>
<accession>A0A2W5DJD1</accession>
<dbReference type="GO" id="GO:0016787">
    <property type="term" value="F:hydrolase activity"/>
    <property type="evidence" value="ECO:0007669"/>
    <property type="project" value="InterPro"/>
</dbReference>
<gene>
    <name evidence="4" type="ORF">DI603_11125</name>
</gene>
<feature type="region of interest" description="Disordered" evidence="2">
    <location>
        <begin position="100"/>
        <end position="120"/>
    </location>
</feature>
<dbReference type="InterPro" id="IPR050955">
    <property type="entry name" value="Plant_Biomass_Hydrol_Est"/>
</dbReference>
<evidence type="ECO:0000256" key="1">
    <source>
        <dbReference type="ARBA" id="ARBA00022729"/>
    </source>
</evidence>
<dbReference type="InterPro" id="IPR029058">
    <property type="entry name" value="AB_hydrolase_fold"/>
</dbReference>
<feature type="region of interest" description="Disordered" evidence="2">
    <location>
        <begin position="1"/>
        <end position="41"/>
    </location>
</feature>
<comment type="caution">
    <text evidence="4">The sequence shown here is derived from an EMBL/GenBank/DDBJ whole genome shotgun (WGS) entry which is preliminary data.</text>
</comment>
<dbReference type="InterPro" id="IPR002925">
    <property type="entry name" value="Dienelactn_hydro"/>
</dbReference>
<evidence type="ECO:0000256" key="2">
    <source>
        <dbReference type="SAM" id="MobiDB-lite"/>
    </source>
</evidence>
<sequence length="360" mass="37932">MGVVRLPARRAGPAGLRARAPGRAGAGRRTAAGLARGGRHPHCRPVHRLGAAGLRAAAPRRRLDAARGACARAPARRAAPGLAGRGCAAAGTRRGPGLALAGPRAGAAGRHDRGGSGGEPVMTRREMTLGSAALLAGCASTPLPVVPAGLAAGEQRAWTLGEERLWLWLPPEYAQRREPWPLLVFLHGSGERGTDLEKVKVHGPPMRVGQGVRYPLILASPQLEEGGDWNPDRLHRLLGELKARLNVDPRRCLATGLSRGGHGVWNWASAYPQDLAAIAPVCGYGDPAKVPAMRSVPVRAYHGDADNIVPLARQQACIDALRAAGGQASFTIYPGVNHGSWIPAYQDPELLPWLLAQHQS</sequence>
<dbReference type="Pfam" id="PF01738">
    <property type="entry name" value="DLH"/>
    <property type="match status" value="1"/>
</dbReference>